<dbReference type="InterPro" id="IPR025751">
    <property type="entry name" value="RsbRD_N_dom"/>
</dbReference>
<dbReference type="AlphaFoldDB" id="A0AAU2AF78"/>
<feature type="domain" description="PucR C-terminal helix-turn-helix" evidence="2">
    <location>
        <begin position="331"/>
        <end position="379"/>
    </location>
</feature>
<dbReference type="Gene3D" id="1.10.10.2840">
    <property type="entry name" value="PucR C-terminal helix-turn-helix domain"/>
    <property type="match status" value="1"/>
</dbReference>
<protein>
    <submittedName>
        <fullName evidence="5">Helix-turn-helix domain-containing protein</fullName>
    </submittedName>
</protein>
<comment type="similarity">
    <text evidence="1">Belongs to the CdaR family.</text>
</comment>
<sequence length="394" mass="43627">MGNLFTKLLRQLDSNARHATDVYRREVPEYQVLERDARSRREALEYSVWLRRRTVELAAKEEPLGADDLRLMASVGEQRAGKGLSLPGHQQLVVAHTRLMLREINDSTGPDDGDDLMRLMRWFGPQGTRGGEAYLSGFMAGQRRRMSLVGRVRLLAEALLSDDPAAPGLASGVGMRVHPRYRVTVVRVPGRPRPTNARREEITESLLRRRQVPIMWHDPEELVALTPESADDPADAPTAPTRQDRALSVVHDITEAVGGSCAIGTSVGAAGALAAAFDRARRVSRVAPMQSGRQHPHTMNDVFVELGVSRLPEVDNWLGDLAGHLTRGPDLITTLDSYYRHDMDRTRTAAALNVHPRTLDYRLQRAHELTGIQPGSTHGVRVLSVVVTRSLARG</sequence>
<name>A0AAU2AF78_9ACTN</name>
<evidence type="ECO:0000256" key="1">
    <source>
        <dbReference type="ARBA" id="ARBA00006754"/>
    </source>
</evidence>
<evidence type="ECO:0000259" key="4">
    <source>
        <dbReference type="Pfam" id="PF17853"/>
    </source>
</evidence>
<dbReference type="InterPro" id="IPR042070">
    <property type="entry name" value="PucR_C-HTH_sf"/>
</dbReference>
<organism evidence="5">
    <name type="scientific">Streptomyces sp. NBC_00093</name>
    <dbReference type="NCBI Taxonomy" id="2975649"/>
    <lineage>
        <taxon>Bacteria</taxon>
        <taxon>Bacillati</taxon>
        <taxon>Actinomycetota</taxon>
        <taxon>Actinomycetes</taxon>
        <taxon>Kitasatosporales</taxon>
        <taxon>Streptomycetaceae</taxon>
        <taxon>Streptomyces</taxon>
    </lineage>
</organism>
<evidence type="ECO:0000259" key="3">
    <source>
        <dbReference type="Pfam" id="PF14361"/>
    </source>
</evidence>
<evidence type="ECO:0000259" key="2">
    <source>
        <dbReference type="Pfam" id="PF13556"/>
    </source>
</evidence>
<dbReference type="EMBL" id="CP108222">
    <property type="protein sequence ID" value="WTT22395.1"/>
    <property type="molecule type" value="Genomic_DNA"/>
</dbReference>
<dbReference type="Pfam" id="PF17853">
    <property type="entry name" value="GGDEF_2"/>
    <property type="match status" value="1"/>
</dbReference>
<evidence type="ECO:0000313" key="5">
    <source>
        <dbReference type="EMBL" id="WTT22395.1"/>
    </source>
</evidence>
<dbReference type="PANTHER" id="PTHR33744:SF7">
    <property type="entry name" value="PUCR FAMILY TRANSCRIPTIONAL REGULATOR"/>
    <property type="match status" value="1"/>
</dbReference>
<dbReference type="Pfam" id="PF13556">
    <property type="entry name" value="HTH_30"/>
    <property type="match status" value="1"/>
</dbReference>
<dbReference type="PANTHER" id="PTHR33744">
    <property type="entry name" value="CARBOHYDRATE DIACID REGULATOR"/>
    <property type="match status" value="1"/>
</dbReference>
<feature type="domain" description="CdaR GGDEF-like" evidence="4">
    <location>
        <begin position="165"/>
        <end position="285"/>
    </location>
</feature>
<dbReference type="InterPro" id="IPR025736">
    <property type="entry name" value="PucR_C-HTH_dom"/>
</dbReference>
<feature type="domain" description="RsbT co-antagonist protein RsbRD N-terminal" evidence="3">
    <location>
        <begin position="16"/>
        <end position="144"/>
    </location>
</feature>
<reference evidence="5" key="1">
    <citation type="submission" date="2022-10" db="EMBL/GenBank/DDBJ databases">
        <title>The complete genomes of actinobacterial strains from the NBC collection.</title>
        <authorList>
            <person name="Joergensen T.S."/>
            <person name="Alvarez Arevalo M."/>
            <person name="Sterndorff E.B."/>
            <person name="Faurdal D."/>
            <person name="Vuksanovic O."/>
            <person name="Mourched A.-S."/>
            <person name="Charusanti P."/>
            <person name="Shaw S."/>
            <person name="Blin K."/>
            <person name="Weber T."/>
        </authorList>
    </citation>
    <scope>NUCLEOTIDE SEQUENCE</scope>
    <source>
        <strain evidence="5">NBC_00093</strain>
    </source>
</reference>
<accession>A0AAU2AF78</accession>
<dbReference type="InterPro" id="IPR041522">
    <property type="entry name" value="CdaR_GGDEF"/>
</dbReference>
<gene>
    <name evidence="5" type="ORF">OHA22_46050</name>
</gene>
<dbReference type="Pfam" id="PF14361">
    <property type="entry name" value="RsbRD_N"/>
    <property type="match status" value="1"/>
</dbReference>
<dbReference type="InterPro" id="IPR051448">
    <property type="entry name" value="CdaR-like_regulators"/>
</dbReference>
<proteinExistence type="inferred from homology"/>